<gene>
    <name evidence="1" type="ORF">EVAR_41160_1</name>
</gene>
<sequence length="127" mass="14372">MLYDLLLEQLAYTTYTPTILQNLDVTGYSCPLCSIGNLKHSLLDYLQGNLENDFIEVILNKTIDYLLAPCTYFITCSPESYEGDFSRRPLRGRALSRDARDFINYIISRSPRSSRDSATTSAAPTRS</sequence>
<evidence type="ECO:0000313" key="1">
    <source>
        <dbReference type="EMBL" id="GBP72943.1"/>
    </source>
</evidence>
<comment type="caution">
    <text evidence="1">The sequence shown here is derived from an EMBL/GenBank/DDBJ whole genome shotgun (WGS) entry which is preliminary data.</text>
</comment>
<dbReference type="EMBL" id="BGZK01001161">
    <property type="protein sequence ID" value="GBP72943.1"/>
    <property type="molecule type" value="Genomic_DNA"/>
</dbReference>
<organism evidence="1 2">
    <name type="scientific">Eumeta variegata</name>
    <name type="common">Bagworm moth</name>
    <name type="synonym">Eumeta japonica</name>
    <dbReference type="NCBI Taxonomy" id="151549"/>
    <lineage>
        <taxon>Eukaryota</taxon>
        <taxon>Metazoa</taxon>
        <taxon>Ecdysozoa</taxon>
        <taxon>Arthropoda</taxon>
        <taxon>Hexapoda</taxon>
        <taxon>Insecta</taxon>
        <taxon>Pterygota</taxon>
        <taxon>Neoptera</taxon>
        <taxon>Endopterygota</taxon>
        <taxon>Lepidoptera</taxon>
        <taxon>Glossata</taxon>
        <taxon>Ditrysia</taxon>
        <taxon>Tineoidea</taxon>
        <taxon>Psychidae</taxon>
        <taxon>Oiketicinae</taxon>
        <taxon>Eumeta</taxon>
    </lineage>
</organism>
<evidence type="ECO:0000313" key="2">
    <source>
        <dbReference type="Proteomes" id="UP000299102"/>
    </source>
</evidence>
<proteinExistence type="predicted"/>
<dbReference type="Proteomes" id="UP000299102">
    <property type="component" value="Unassembled WGS sequence"/>
</dbReference>
<dbReference type="AlphaFoldDB" id="A0A4C1YC45"/>
<accession>A0A4C1YC45</accession>
<protein>
    <submittedName>
        <fullName evidence="1">Uncharacterized protein</fullName>
    </submittedName>
</protein>
<reference evidence="1 2" key="1">
    <citation type="journal article" date="2019" name="Commun. Biol.">
        <title>The bagworm genome reveals a unique fibroin gene that provides high tensile strength.</title>
        <authorList>
            <person name="Kono N."/>
            <person name="Nakamura H."/>
            <person name="Ohtoshi R."/>
            <person name="Tomita M."/>
            <person name="Numata K."/>
            <person name="Arakawa K."/>
        </authorList>
    </citation>
    <scope>NUCLEOTIDE SEQUENCE [LARGE SCALE GENOMIC DNA]</scope>
</reference>
<name>A0A4C1YC45_EUMVA</name>
<keyword evidence="2" id="KW-1185">Reference proteome</keyword>